<comment type="caution">
    <text evidence="2">The sequence shown here is derived from an EMBL/GenBank/DDBJ whole genome shotgun (WGS) entry which is preliminary data.</text>
</comment>
<dbReference type="SUPFAM" id="SSF159888">
    <property type="entry name" value="YdhG-like"/>
    <property type="match status" value="1"/>
</dbReference>
<evidence type="ECO:0000313" key="3">
    <source>
        <dbReference type="Proteomes" id="UP000636004"/>
    </source>
</evidence>
<keyword evidence="3" id="KW-1185">Reference proteome</keyword>
<evidence type="ECO:0000313" key="2">
    <source>
        <dbReference type="EMBL" id="GGZ81727.1"/>
    </source>
</evidence>
<dbReference type="InterPro" id="IPR014922">
    <property type="entry name" value="YdhG-like"/>
</dbReference>
<dbReference type="RefSeq" id="WP_189360573.1">
    <property type="nucleotide sequence ID" value="NZ_BMWZ01000004.1"/>
</dbReference>
<gene>
    <name evidence="2" type="ORF">GCM10007028_19180</name>
</gene>
<accession>A0A918R0P1</accession>
<feature type="domain" description="YdhG-like" evidence="1">
    <location>
        <begin position="22"/>
        <end position="125"/>
    </location>
</feature>
<dbReference type="Proteomes" id="UP000636004">
    <property type="component" value="Unassembled WGS sequence"/>
</dbReference>
<organism evidence="2 3">
    <name type="scientific">Algibacter mikhailovii</name>
    <dbReference type="NCBI Taxonomy" id="425498"/>
    <lineage>
        <taxon>Bacteria</taxon>
        <taxon>Pseudomonadati</taxon>
        <taxon>Bacteroidota</taxon>
        <taxon>Flavobacteriia</taxon>
        <taxon>Flavobacteriales</taxon>
        <taxon>Flavobacteriaceae</taxon>
        <taxon>Algibacter</taxon>
    </lineage>
</organism>
<reference evidence="2" key="1">
    <citation type="journal article" date="2014" name="Int. J. Syst. Evol. Microbiol.">
        <title>Complete genome sequence of Corynebacterium casei LMG S-19264T (=DSM 44701T), isolated from a smear-ripened cheese.</title>
        <authorList>
            <consortium name="US DOE Joint Genome Institute (JGI-PGF)"/>
            <person name="Walter F."/>
            <person name="Albersmeier A."/>
            <person name="Kalinowski J."/>
            <person name="Ruckert C."/>
        </authorList>
    </citation>
    <scope>NUCLEOTIDE SEQUENCE</scope>
    <source>
        <strain evidence="2">KCTC 12710</strain>
    </source>
</reference>
<dbReference type="Pfam" id="PF08818">
    <property type="entry name" value="DUF1801"/>
    <property type="match status" value="1"/>
</dbReference>
<evidence type="ECO:0000259" key="1">
    <source>
        <dbReference type="Pfam" id="PF08818"/>
    </source>
</evidence>
<sequence>MQLVSNPKAKEVFNTYPMPIKPKMLYLRELVLEVAKEESSVEYLEETLKWGEPSYLTKYGSTVRMDWKEKSPNQYALYFQCSSSLVSTFKTIYKNEFKFEGKRAIVFKLEDELPVSELKHCILLALTYHKRKHLPLLGA</sequence>
<name>A0A918R0P1_9FLAO</name>
<dbReference type="AlphaFoldDB" id="A0A918R0P1"/>
<proteinExistence type="predicted"/>
<protein>
    <recommendedName>
        <fullName evidence="1">YdhG-like domain-containing protein</fullName>
    </recommendedName>
</protein>
<dbReference type="EMBL" id="BMWZ01000004">
    <property type="protein sequence ID" value="GGZ81727.1"/>
    <property type="molecule type" value="Genomic_DNA"/>
</dbReference>
<reference evidence="2" key="2">
    <citation type="submission" date="2020-09" db="EMBL/GenBank/DDBJ databases">
        <authorList>
            <person name="Sun Q."/>
            <person name="Kim S."/>
        </authorList>
    </citation>
    <scope>NUCLEOTIDE SEQUENCE</scope>
    <source>
        <strain evidence="2">KCTC 12710</strain>
    </source>
</reference>